<reference evidence="1" key="1">
    <citation type="submission" date="2023-06" db="EMBL/GenBank/DDBJ databases">
        <title>Genomic Diversity of Vibrio spp. and Metagenomic Analysis of Pathogens in Florida Gulf Coastal Waters Following Hurricane Ian.</title>
        <authorList>
            <person name="Brumfield K.D."/>
        </authorList>
    </citation>
    <scope>NUCLEOTIDE SEQUENCE</scope>
    <source>
        <strain evidence="1">WBS2B-138</strain>
    </source>
</reference>
<organism evidence="1 2">
    <name type="scientific">Vibrio parahaemolyticus</name>
    <dbReference type="NCBI Taxonomy" id="670"/>
    <lineage>
        <taxon>Bacteria</taxon>
        <taxon>Pseudomonadati</taxon>
        <taxon>Pseudomonadota</taxon>
        <taxon>Gammaproteobacteria</taxon>
        <taxon>Vibrionales</taxon>
        <taxon>Vibrionaceae</taxon>
        <taxon>Vibrio</taxon>
    </lineage>
</organism>
<name>A0AAW8PZT4_VIBPH</name>
<evidence type="ECO:0000313" key="2">
    <source>
        <dbReference type="Proteomes" id="UP001253193"/>
    </source>
</evidence>
<gene>
    <name evidence="1" type="ORF">QX249_10665</name>
</gene>
<protein>
    <submittedName>
        <fullName evidence="1">Uncharacterized protein</fullName>
    </submittedName>
</protein>
<dbReference type="EMBL" id="JAUHGG010000003">
    <property type="protein sequence ID" value="MDS1821123.1"/>
    <property type="molecule type" value="Genomic_DNA"/>
</dbReference>
<sequence length="173" mass="19519">MENRPAYNSDFNPYKAEIDLINALTESRQNIEPPKNPFDFATPVQLIELIMSLHPSGSKENHRDTSVYLDAVVPSLCYLRDCESLRFDANRLGELISKPALSQLIESNKETLPISMVDKISALIAQCDINQSNQVLSEHDKEDFLLVTGMIGECYGKIFSHHRHDFSLAFSSC</sequence>
<dbReference type="AlphaFoldDB" id="A0AAW8PZT4"/>
<proteinExistence type="predicted"/>
<dbReference type="RefSeq" id="WP_311019976.1">
    <property type="nucleotide sequence ID" value="NZ_JAUHGG010000003.1"/>
</dbReference>
<evidence type="ECO:0000313" key="1">
    <source>
        <dbReference type="EMBL" id="MDS1821123.1"/>
    </source>
</evidence>
<dbReference type="Proteomes" id="UP001253193">
    <property type="component" value="Unassembled WGS sequence"/>
</dbReference>
<accession>A0AAW8PZT4</accession>
<comment type="caution">
    <text evidence="1">The sequence shown here is derived from an EMBL/GenBank/DDBJ whole genome shotgun (WGS) entry which is preliminary data.</text>
</comment>